<evidence type="ECO:0000256" key="5">
    <source>
        <dbReference type="SAM" id="Phobius"/>
    </source>
</evidence>
<keyword evidence="2 5" id="KW-0812">Transmembrane</keyword>
<feature type="domain" description="O-antigen ligase-related" evidence="6">
    <location>
        <begin position="219"/>
        <end position="356"/>
    </location>
</feature>
<evidence type="ECO:0000256" key="3">
    <source>
        <dbReference type="ARBA" id="ARBA00022989"/>
    </source>
</evidence>
<dbReference type="Pfam" id="PF04932">
    <property type="entry name" value="Wzy_C"/>
    <property type="match status" value="1"/>
</dbReference>
<protein>
    <submittedName>
        <fullName evidence="8">Wzy family polymerase, exosortase system type 1 associated</fullName>
    </submittedName>
</protein>
<feature type="transmembrane region" description="Helical" evidence="5">
    <location>
        <begin position="217"/>
        <end position="249"/>
    </location>
</feature>
<feature type="domain" description="DUF5935" evidence="7">
    <location>
        <begin position="20"/>
        <end position="206"/>
    </location>
</feature>
<dbReference type="PANTHER" id="PTHR37422">
    <property type="entry name" value="TEICHURONIC ACID BIOSYNTHESIS PROTEIN TUAE"/>
    <property type="match status" value="1"/>
</dbReference>
<evidence type="ECO:0000259" key="7">
    <source>
        <dbReference type="Pfam" id="PF19358"/>
    </source>
</evidence>
<comment type="caution">
    <text evidence="8">The sequence shown here is derived from an EMBL/GenBank/DDBJ whole genome shotgun (WGS) entry which is preliminary data.</text>
</comment>
<evidence type="ECO:0000313" key="8">
    <source>
        <dbReference type="EMBL" id="CAA9890963.1"/>
    </source>
</evidence>
<feature type="transmembrane region" description="Helical" evidence="5">
    <location>
        <begin position="189"/>
        <end position="205"/>
    </location>
</feature>
<evidence type="ECO:0000256" key="1">
    <source>
        <dbReference type="ARBA" id="ARBA00004141"/>
    </source>
</evidence>
<evidence type="ECO:0000256" key="4">
    <source>
        <dbReference type="ARBA" id="ARBA00023136"/>
    </source>
</evidence>
<feature type="transmembrane region" description="Helical" evidence="5">
    <location>
        <begin position="410"/>
        <end position="427"/>
    </location>
</feature>
<dbReference type="InterPro" id="IPR007016">
    <property type="entry name" value="O-antigen_ligase-rel_domated"/>
</dbReference>
<organism evidence="8 9">
    <name type="scientific">Candidatus Methylobacter favarea</name>
    <dbReference type="NCBI Taxonomy" id="2707345"/>
    <lineage>
        <taxon>Bacteria</taxon>
        <taxon>Pseudomonadati</taxon>
        <taxon>Pseudomonadota</taxon>
        <taxon>Gammaproteobacteria</taxon>
        <taxon>Methylococcales</taxon>
        <taxon>Methylococcaceae</taxon>
        <taxon>Methylobacter</taxon>
    </lineage>
</organism>
<dbReference type="EMBL" id="CADCXN010000059">
    <property type="protein sequence ID" value="CAA9890963.1"/>
    <property type="molecule type" value="Genomic_DNA"/>
</dbReference>
<evidence type="ECO:0000313" key="9">
    <source>
        <dbReference type="Proteomes" id="UP000494216"/>
    </source>
</evidence>
<keyword evidence="3 5" id="KW-1133">Transmembrane helix</keyword>
<feature type="transmembrane region" description="Helical" evidence="5">
    <location>
        <begin position="148"/>
        <end position="169"/>
    </location>
</feature>
<feature type="transmembrane region" description="Helical" evidence="5">
    <location>
        <begin position="23"/>
        <end position="50"/>
    </location>
</feature>
<keyword evidence="4 5" id="KW-0472">Membrane</keyword>
<dbReference type="InterPro" id="IPR045979">
    <property type="entry name" value="DUF5935"/>
</dbReference>
<evidence type="ECO:0000256" key="2">
    <source>
        <dbReference type="ARBA" id="ARBA00022692"/>
    </source>
</evidence>
<dbReference type="PROSITE" id="PS51257">
    <property type="entry name" value="PROKAR_LIPOPROTEIN"/>
    <property type="match status" value="1"/>
</dbReference>
<name>A0A8S0Y6B8_9GAMM</name>
<dbReference type="PANTHER" id="PTHR37422:SF13">
    <property type="entry name" value="LIPOPOLYSACCHARIDE BIOSYNTHESIS PROTEIN PA4999-RELATED"/>
    <property type="match status" value="1"/>
</dbReference>
<proteinExistence type="predicted"/>
<dbReference type="InterPro" id="IPR051533">
    <property type="entry name" value="WaaL-like"/>
</dbReference>
<reference evidence="8 9" key="1">
    <citation type="submission" date="2020-02" db="EMBL/GenBank/DDBJ databases">
        <authorList>
            <person name="Hogendoorn C."/>
        </authorList>
    </citation>
    <scope>NUCLEOTIDE SEQUENCE [LARGE SCALE GENOMIC DNA]</scope>
    <source>
        <strain evidence="8">METHB21</strain>
    </source>
</reference>
<dbReference type="Pfam" id="PF19358">
    <property type="entry name" value="DUF5935"/>
    <property type="match status" value="1"/>
</dbReference>
<dbReference type="AlphaFoldDB" id="A0A8S0Y6B8"/>
<evidence type="ECO:0000259" key="6">
    <source>
        <dbReference type="Pfam" id="PF04932"/>
    </source>
</evidence>
<keyword evidence="9" id="KW-1185">Reference proteome</keyword>
<dbReference type="Proteomes" id="UP000494216">
    <property type="component" value="Unassembled WGS sequence"/>
</dbReference>
<feature type="transmembrane region" description="Helical" evidence="5">
    <location>
        <begin position="339"/>
        <end position="363"/>
    </location>
</feature>
<dbReference type="GO" id="GO:0016020">
    <property type="term" value="C:membrane"/>
    <property type="evidence" value="ECO:0007669"/>
    <property type="project" value="UniProtKB-SubCell"/>
</dbReference>
<dbReference type="NCBIfam" id="TIGR03097">
    <property type="entry name" value="PEP_O_lig_1"/>
    <property type="match status" value="1"/>
</dbReference>
<feature type="transmembrane region" description="Helical" evidence="5">
    <location>
        <begin position="255"/>
        <end position="277"/>
    </location>
</feature>
<dbReference type="InterPro" id="IPR017528">
    <property type="entry name" value="CHP03097O-antigen_lig-rel"/>
</dbReference>
<sequence length="448" mass="51049">MARTCSESRTIHVSDKEIIMRDILVTLIVLVGCIYTLKRPYIGILLWSWLSYMNPHRLCFGFAYNAPFAQITAIVLLGSMLLSGEPKKFPFNPITFFWIIFVLFMGITTFFAYFPDIAALHYNRVIKIQLVVFLTLMLINDIDKLNKLIWIIVLSIGYYSVKGGLFTLLSGGAFRVWGPAGSYIEENNSLAVAVLMVIPLMIYLYQINDKKWIKRGLLAAIIFSLFNVLGSQSRGALIAIIAVGAFYWIKSQSKMVSGIVMAILAMSLLAFMPDSWYQRMDTINNYEQDSSAMGRINAWIYAYNAANDNLLGMGFESWSKETFALYAPNPKNVHAAHSIYFSVLGDHGWIGLFLYLLIYFMTWRKLTNIIKKTSKNEELKQIHNLAKMLQVAFIAYFTGGIFLSLSYFDLPWHLISIVIIISPLAVANRSLTTERIVERVNLKRWDTP</sequence>
<gene>
    <name evidence="8" type="ORF">METHB2_300041</name>
</gene>
<feature type="transmembrane region" description="Helical" evidence="5">
    <location>
        <begin position="384"/>
        <end position="404"/>
    </location>
</feature>
<feature type="transmembrane region" description="Helical" evidence="5">
    <location>
        <begin position="62"/>
        <end position="82"/>
    </location>
</feature>
<feature type="transmembrane region" description="Helical" evidence="5">
    <location>
        <begin position="94"/>
        <end position="114"/>
    </location>
</feature>
<comment type="subcellular location">
    <subcellularLocation>
        <location evidence="1">Membrane</location>
        <topology evidence="1">Multi-pass membrane protein</topology>
    </subcellularLocation>
</comment>
<accession>A0A8S0Y6B8</accession>